<evidence type="ECO:0000313" key="4">
    <source>
        <dbReference type="Proteomes" id="UP001417504"/>
    </source>
</evidence>
<protein>
    <recommendedName>
        <fullName evidence="2">PWWP domain-containing protein</fullName>
    </recommendedName>
</protein>
<name>A0AAP0PDU7_9MAGN</name>
<dbReference type="PROSITE" id="PS50812">
    <property type="entry name" value="PWWP"/>
    <property type="match status" value="1"/>
</dbReference>
<dbReference type="Proteomes" id="UP001417504">
    <property type="component" value="Unassembled WGS sequence"/>
</dbReference>
<gene>
    <name evidence="3" type="ORF">Sjap_007765</name>
</gene>
<feature type="region of interest" description="Disordered" evidence="1">
    <location>
        <begin position="556"/>
        <end position="593"/>
    </location>
</feature>
<feature type="region of interest" description="Disordered" evidence="1">
    <location>
        <begin position="366"/>
        <end position="387"/>
    </location>
</feature>
<organism evidence="3 4">
    <name type="scientific">Stephania japonica</name>
    <dbReference type="NCBI Taxonomy" id="461633"/>
    <lineage>
        <taxon>Eukaryota</taxon>
        <taxon>Viridiplantae</taxon>
        <taxon>Streptophyta</taxon>
        <taxon>Embryophyta</taxon>
        <taxon>Tracheophyta</taxon>
        <taxon>Spermatophyta</taxon>
        <taxon>Magnoliopsida</taxon>
        <taxon>Ranunculales</taxon>
        <taxon>Menispermaceae</taxon>
        <taxon>Menispermoideae</taxon>
        <taxon>Cissampelideae</taxon>
        <taxon>Stephania</taxon>
    </lineage>
</organism>
<dbReference type="PANTHER" id="PTHR12550:SF49">
    <property type="entry name" value="PROTEIN HUA2-LIKE 2-RELATED"/>
    <property type="match status" value="1"/>
</dbReference>
<dbReference type="InterPro" id="IPR000313">
    <property type="entry name" value="PWWP_dom"/>
</dbReference>
<feature type="region of interest" description="Disordered" evidence="1">
    <location>
        <begin position="115"/>
        <end position="138"/>
    </location>
</feature>
<feature type="compositionally biased region" description="Polar residues" evidence="1">
    <location>
        <begin position="708"/>
        <end position="719"/>
    </location>
</feature>
<evidence type="ECO:0000256" key="1">
    <source>
        <dbReference type="SAM" id="MobiDB-lite"/>
    </source>
</evidence>
<feature type="region of interest" description="Disordered" evidence="1">
    <location>
        <begin position="694"/>
        <end position="734"/>
    </location>
</feature>
<comment type="caution">
    <text evidence="3">The sequence shown here is derived from an EMBL/GenBank/DDBJ whole genome shotgun (WGS) entry which is preliminary data.</text>
</comment>
<feature type="compositionally biased region" description="Polar residues" evidence="1">
    <location>
        <begin position="124"/>
        <end position="135"/>
    </location>
</feature>
<evidence type="ECO:0000259" key="2">
    <source>
        <dbReference type="PROSITE" id="PS50812"/>
    </source>
</evidence>
<reference evidence="3 4" key="1">
    <citation type="submission" date="2024-01" db="EMBL/GenBank/DDBJ databases">
        <title>Genome assemblies of Stephania.</title>
        <authorList>
            <person name="Yang L."/>
        </authorList>
    </citation>
    <scope>NUCLEOTIDE SEQUENCE [LARGE SCALE GENOMIC DNA]</scope>
    <source>
        <strain evidence="3">QJT</strain>
        <tissue evidence="3">Leaf</tissue>
    </source>
</reference>
<dbReference type="PANTHER" id="PTHR12550">
    <property type="entry name" value="HEPATOMA-DERIVED GROWTH FACTOR-RELATED"/>
    <property type="match status" value="1"/>
</dbReference>
<keyword evidence="4" id="KW-1185">Reference proteome</keyword>
<sequence>MAPSRKRGAGKSSAAAAAAAARRQWKVGDLVLAKVKGFPAWPATVSEPEKWGYSHDWKKVLVYFFGTKQIAFCNPADVEAFTEEKKKTLLGKRHGKGADFVRAVQEIIDCYEKSRKQDQDDEANSVNEGTVSNAGNLEDAMEKSAEEGHLKMDVELPYSRFESACVSADQSESHSLVDVFSTAVSDGQRVFEQQIDNVSSLDLLREATLIAGECLRQGSKEAHVQNCLLRRIGPVKRSRTALRADSISSSQRNGSGNVGCNGFSMVSLDESTYNRKSSKPLGRSNYFTVESSSCSPVFISNGSSEDNVSEEEGANSDSINLTEGSTLESCCKTERADLSAEYCDRGVLLSEDLHVGVKSVVLKKRRKQKRKQLAHDTPTVGGPGKDHALEVADNKTRTNSPNNCEVLHEQTFKVNGDEHLPLVKRARVRMGKLQMEKNDLNNLKQKEGNSLNEAFVSHSESDVLACGLLNNSLTESTSLNVGVTDGSALPNFSNGSFESEHKFWKTKKHQIHRCCADGEAALPPSKRLHRALEAMSANTAEDGRKHMSVQDKELLSSNGHTSSSDQNSSHTAIEQNSSHSTIEQNSSHSTIEQDSSQMVMVMNEERGNDFIQVVNSNPVEDGHVDEVCGSGSFNCLMSPIKVSLDAKQCNQVVHSLSSPKHSVFKLDFVDQNNDSLLDTLNEKTEIDADSSILSSSHEMQGGPESCSDPANPSSPSTEENGFPNGSLKGEHGHVPVGTIFMDRKNSISSPILSDPVAESKERKMAPLNDVIEGLPPPSGCSFNTATAELPQLDEKVDGMCGSIKEIQAESAWKDMASHLCAPSNENLIAATQSERDLSSSCDLADNLLAIKVSVLSPSISGGMKCNEKISILTTTDPSDDSGNCVGDRSETVDASLHQVHENGNGNIESFVSRKQNPNVQCSDTEANAVKKNFESMLGSLSRTKESIGRATRLALDCARHGIAGEVRSFLMQARCRD</sequence>
<dbReference type="SMART" id="SM00293">
    <property type="entry name" value="PWWP"/>
    <property type="match status" value="1"/>
</dbReference>
<dbReference type="SUPFAM" id="SSF63748">
    <property type="entry name" value="Tudor/PWWP/MBT"/>
    <property type="match status" value="1"/>
</dbReference>
<feature type="domain" description="PWWP" evidence="2">
    <location>
        <begin position="27"/>
        <end position="84"/>
    </location>
</feature>
<proteinExistence type="predicted"/>
<evidence type="ECO:0000313" key="3">
    <source>
        <dbReference type="EMBL" id="KAK9137171.1"/>
    </source>
</evidence>
<dbReference type="AlphaFoldDB" id="A0AAP0PDU7"/>
<dbReference type="EMBL" id="JBBNAE010000003">
    <property type="protein sequence ID" value="KAK9137171.1"/>
    <property type="molecule type" value="Genomic_DNA"/>
</dbReference>
<accession>A0AAP0PDU7</accession>
<dbReference type="Gene3D" id="2.30.30.140">
    <property type="match status" value="1"/>
</dbReference>
<dbReference type="Pfam" id="PF00855">
    <property type="entry name" value="PWWP"/>
    <property type="match status" value="1"/>
</dbReference>